<dbReference type="AlphaFoldDB" id="A0A455T1Q3"/>
<dbReference type="EMBL" id="AP019377">
    <property type="protein sequence ID" value="BBH94563.1"/>
    <property type="molecule type" value="Genomic_DNA"/>
</dbReference>
<gene>
    <name evidence="1" type="ORF">KTA_27620</name>
</gene>
<evidence type="ECO:0008006" key="2">
    <source>
        <dbReference type="Google" id="ProtNLM"/>
    </source>
</evidence>
<name>A0A455T1Q3_9CHLR</name>
<evidence type="ECO:0000313" key="1">
    <source>
        <dbReference type="EMBL" id="BBH94563.1"/>
    </source>
</evidence>
<protein>
    <recommendedName>
        <fullName evidence="2">HEPN domain-containing protein</fullName>
    </recommendedName>
</protein>
<proteinExistence type="predicted"/>
<reference evidence="1" key="1">
    <citation type="submission" date="2018-12" db="EMBL/GenBank/DDBJ databases">
        <title>Novel natural products biosynthetic potential of the class Ktedonobacteria.</title>
        <authorList>
            <person name="Zheng Y."/>
            <person name="Saitou A."/>
            <person name="Wang C.M."/>
            <person name="Toyoda A."/>
            <person name="Minakuchi Y."/>
            <person name="Sekiguchi Y."/>
            <person name="Ueda K."/>
            <person name="Takano H."/>
            <person name="Sakai Y."/>
            <person name="Yokota A."/>
            <person name="Yabe S."/>
        </authorList>
    </citation>
    <scope>NUCLEOTIDE SEQUENCE</scope>
    <source>
        <strain evidence="1">A3-2</strain>
    </source>
</reference>
<sequence length="67" mass="7853">MSLKQVQYAEKRMRKLWRDMVVAGERGASSVELERLYDAYSLALQCYLRCYEAYCREVAGIDVHRCA</sequence>
<accession>A0A455T1Q3</accession>
<organism evidence="1">
    <name type="scientific">Thermogemmatispora argillosa</name>
    <dbReference type="NCBI Taxonomy" id="2045280"/>
    <lineage>
        <taxon>Bacteria</taxon>
        <taxon>Bacillati</taxon>
        <taxon>Chloroflexota</taxon>
        <taxon>Ktedonobacteria</taxon>
        <taxon>Thermogemmatisporales</taxon>
        <taxon>Thermogemmatisporaceae</taxon>
        <taxon>Thermogemmatispora</taxon>
    </lineage>
</organism>